<comment type="subcellular location">
    <subcellularLocation>
        <location evidence="2 10">Cell membrane</location>
        <topology evidence="2 10">Multi-pass membrane protein</topology>
    </subcellularLocation>
</comment>
<keyword evidence="6 10" id="KW-0184">Conjugation</keyword>
<feature type="transmembrane region" description="Helical" evidence="10">
    <location>
        <begin position="621"/>
        <end position="644"/>
    </location>
</feature>
<dbReference type="PANTHER" id="PTHR31030:SF1">
    <property type="entry name" value="PLASMA MEMBRANE FUSION PROTEIN PRM1"/>
    <property type="match status" value="1"/>
</dbReference>
<keyword evidence="7 10" id="KW-1133">Transmembrane helix</keyword>
<keyword evidence="8 10" id="KW-0472">Membrane</keyword>
<evidence type="ECO:0000256" key="3">
    <source>
        <dbReference type="ARBA" id="ARBA00010780"/>
    </source>
</evidence>
<evidence type="ECO:0000256" key="6">
    <source>
        <dbReference type="ARBA" id="ARBA00022971"/>
    </source>
</evidence>
<feature type="transmembrane region" description="Helical" evidence="10">
    <location>
        <begin position="411"/>
        <end position="436"/>
    </location>
</feature>
<keyword evidence="9" id="KW-0325">Glycoprotein</keyword>
<evidence type="ECO:0000256" key="8">
    <source>
        <dbReference type="ARBA" id="ARBA00023136"/>
    </source>
</evidence>
<feature type="compositionally biased region" description="Low complexity" evidence="11">
    <location>
        <begin position="661"/>
        <end position="674"/>
    </location>
</feature>
<keyword evidence="5 10" id="KW-0812">Transmembrane</keyword>
<feature type="transmembrane region" description="Helical" evidence="10">
    <location>
        <begin position="339"/>
        <end position="359"/>
    </location>
</feature>
<reference evidence="12" key="2">
    <citation type="submission" date="2023-06" db="EMBL/GenBank/DDBJ databases">
        <authorList>
            <consortium name="Lawrence Berkeley National Laboratory"/>
            <person name="Haridas S."/>
            <person name="Hensen N."/>
            <person name="Bonometti L."/>
            <person name="Westerberg I."/>
            <person name="Brannstrom I.O."/>
            <person name="Guillou S."/>
            <person name="Cros-Aarteil S."/>
            <person name="Calhoun S."/>
            <person name="Kuo A."/>
            <person name="Mondo S."/>
            <person name="Pangilinan J."/>
            <person name="Riley R."/>
            <person name="LaButti K."/>
            <person name="Andreopoulos B."/>
            <person name="Lipzen A."/>
            <person name="Chen C."/>
            <person name="Yanf M."/>
            <person name="Daum C."/>
            <person name="Ng V."/>
            <person name="Clum A."/>
            <person name="Steindorff A."/>
            <person name="Ohm R."/>
            <person name="Martin F."/>
            <person name="Silar P."/>
            <person name="Natvig D."/>
            <person name="Lalanne C."/>
            <person name="Gautier V."/>
            <person name="Ament-velasquez S.L."/>
            <person name="Kruys A."/>
            <person name="Hutchinson M.I."/>
            <person name="Powell A.J."/>
            <person name="Barry K."/>
            <person name="Miller A.N."/>
            <person name="Grigoriev I.V."/>
            <person name="Debuchy R."/>
            <person name="Gladieux P."/>
            <person name="Thoren M.H."/>
            <person name="Johannesson H."/>
        </authorList>
    </citation>
    <scope>NUCLEOTIDE SEQUENCE</scope>
    <source>
        <strain evidence="12">CBS 232.78</strain>
    </source>
</reference>
<organism evidence="12 13">
    <name type="scientific">Podospora didyma</name>
    <dbReference type="NCBI Taxonomy" id="330526"/>
    <lineage>
        <taxon>Eukaryota</taxon>
        <taxon>Fungi</taxon>
        <taxon>Dikarya</taxon>
        <taxon>Ascomycota</taxon>
        <taxon>Pezizomycotina</taxon>
        <taxon>Sordariomycetes</taxon>
        <taxon>Sordariomycetidae</taxon>
        <taxon>Sordariales</taxon>
        <taxon>Podosporaceae</taxon>
        <taxon>Podospora</taxon>
    </lineage>
</organism>
<evidence type="ECO:0000256" key="2">
    <source>
        <dbReference type="ARBA" id="ARBA00004651"/>
    </source>
</evidence>
<gene>
    <name evidence="12" type="ORF">B0H63DRAFT_140539</name>
</gene>
<evidence type="ECO:0000313" key="12">
    <source>
        <dbReference type="EMBL" id="KAK3386756.1"/>
    </source>
</evidence>
<evidence type="ECO:0000313" key="13">
    <source>
        <dbReference type="Proteomes" id="UP001285441"/>
    </source>
</evidence>
<comment type="caution">
    <text evidence="12">The sequence shown here is derived from an EMBL/GenBank/DDBJ whole genome shotgun (WGS) entry which is preliminary data.</text>
</comment>
<keyword evidence="4 10" id="KW-1003">Cell membrane</keyword>
<evidence type="ECO:0000256" key="5">
    <source>
        <dbReference type="ARBA" id="ARBA00022692"/>
    </source>
</evidence>
<evidence type="ECO:0000256" key="7">
    <source>
        <dbReference type="ARBA" id="ARBA00022989"/>
    </source>
</evidence>
<feature type="region of interest" description="Disordered" evidence="11">
    <location>
        <begin position="654"/>
        <end position="712"/>
    </location>
</feature>
<comment type="function">
    <text evidence="1 10">Involved in cell fusion during mating by stabilizing the plasma membrane fusion event.</text>
</comment>
<protein>
    <recommendedName>
        <fullName evidence="10">Plasma membrane fusion protein PRM1</fullName>
    </recommendedName>
</protein>
<dbReference type="PANTHER" id="PTHR31030">
    <property type="entry name" value="PLASMA MEMBRANE FUSION PROTEIN PRM1"/>
    <property type="match status" value="1"/>
</dbReference>
<dbReference type="GO" id="GO:0043332">
    <property type="term" value="C:mating projection tip"/>
    <property type="evidence" value="ECO:0007669"/>
    <property type="project" value="UniProtKB-UniRule"/>
</dbReference>
<evidence type="ECO:0000256" key="10">
    <source>
        <dbReference type="RuleBase" id="RU366035"/>
    </source>
</evidence>
<dbReference type="EMBL" id="JAULSW010000003">
    <property type="protein sequence ID" value="KAK3386756.1"/>
    <property type="molecule type" value="Genomic_DNA"/>
</dbReference>
<comment type="similarity">
    <text evidence="3 10">Belongs to the PRM1 family.</text>
</comment>
<dbReference type="Proteomes" id="UP001285441">
    <property type="component" value="Unassembled WGS sequence"/>
</dbReference>
<evidence type="ECO:0000256" key="11">
    <source>
        <dbReference type="SAM" id="MobiDB-lite"/>
    </source>
</evidence>
<evidence type="ECO:0000256" key="4">
    <source>
        <dbReference type="ARBA" id="ARBA00022475"/>
    </source>
</evidence>
<proteinExistence type="inferred from homology"/>
<name>A0AAE0NS91_9PEZI</name>
<keyword evidence="13" id="KW-1185">Reference proteome</keyword>
<accession>A0AAE0NS91</accession>
<comment type="caution">
    <text evidence="10">Lacks conserved residue(s) required for the propagation of feature annotation.</text>
</comment>
<dbReference type="InterPro" id="IPR026777">
    <property type="entry name" value="PRM1"/>
</dbReference>
<reference evidence="12" key="1">
    <citation type="journal article" date="2023" name="Mol. Phylogenet. Evol.">
        <title>Genome-scale phylogeny and comparative genomics of the fungal order Sordariales.</title>
        <authorList>
            <person name="Hensen N."/>
            <person name="Bonometti L."/>
            <person name="Westerberg I."/>
            <person name="Brannstrom I.O."/>
            <person name="Guillou S."/>
            <person name="Cros-Aarteil S."/>
            <person name="Calhoun S."/>
            <person name="Haridas S."/>
            <person name="Kuo A."/>
            <person name="Mondo S."/>
            <person name="Pangilinan J."/>
            <person name="Riley R."/>
            <person name="LaButti K."/>
            <person name="Andreopoulos B."/>
            <person name="Lipzen A."/>
            <person name="Chen C."/>
            <person name="Yan M."/>
            <person name="Daum C."/>
            <person name="Ng V."/>
            <person name="Clum A."/>
            <person name="Steindorff A."/>
            <person name="Ohm R.A."/>
            <person name="Martin F."/>
            <person name="Silar P."/>
            <person name="Natvig D.O."/>
            <person name="Lalanne C."/>
            <person name="Gautier V."/>
            <person name="Ament-Velasquez S.L."/>
            <person name="Kruys A."/>
            <person name="Hutchinson M.I."/>
            <person name="Powell A.J."/>
            <person name="Barry K."/>
            <person name="Miller A.N."/>
            <person name="Grigoriev I.V."/>
            <person name="Debuchy R."/>
            <person name="Gladieux P."/>
            <person name="Hiltunen Thoren M."/>
            <person name="Johannesson H."/>
        </authorList>
    </citation>
    <scope>NUCLEOTIDE SEQUENCE</scope>
    <source>
        <strain evidence="12">CBS 232.78</strain>
    </source>
</reference>
<dbReference type="GO" id="GO:0005886">
    <property type="term" value="C:plasma membrane"/>
    <property type="evidence" value="ECO:0007669"/>
    <property type="project" value="UniProtKB-SubCell"/>
</dbReference>
<evidence type="ECO:0000256" key="1">
    <source>
        <dbReference type="ARBA" id="ARBA00002512"/>
    </source>
</evidence>
<sequence length="712" mass="76897">MSYENEKSRSVPQLPSNLNANASNTWEMIDIEQPKPEPPAYLQPHPDTAGDVTPYLGLRARLSQIWFNRWTILLILVLIRVLILAGGLNENLGDAKVKALAACTKVEDIGSTMASMPHYLSVGVNALAAESISRVVSGMVKMLMLILSGVEEIIFFIINIYLGTYVCLISALIHGTFDLATAAVKGATDAMNSAIKGITDGLNKDLSSVQSVIDTTFNTISSGASFLGGKFDKPSLGGLSDHIKDLGNLKIDGGKAIEGLANLNKTIPNFDEIEKAARDQLARPFDFVKDQLNTTFGTYAFDKTIFPVAKKQALSFCSSNSFLNDFFDTLYGIVAKAKIAFLVAIPILAVLAMVAMAFIEIRRWRKERARAKVFTENGYDPLDVVYIASRPVTAGFGIKISRKCFGKNNLWARWAIAYGTSLPALFVLSLALAGFFSCFCQWMLLRAIQKEAPALASQVGDFANDVVSTLQTVSTDWAGGANSEILRLQKDINDDMFGWVRNATSGVNDTLNVIDDGMDKAITKIFGGTPLENTAKDIVNCLIGRKIETVQKGLTFVHDHASVSFPLFANDLFSQGASDSVNGDSDLKSFLATPASVTTDEITDAVDKVINSLQNGIIQEALISTGLLGVYIIIILIGIIRSLAGMAAREKTRAEGGQRYSGSSPSPAPNVASAYEEEVVSAGSVARGKAGVTRYPSHARKSSYPEFEDLNR</sequence>
<dbReference type="GO" id="GO:0032220">
    <property type="term" value="P:plasma membrane fusion involved in cytogamy"/>
    <property type="evidence" value="ECO:0007669"/>
    <property type="project" value="TreeGrafter"/>
</dbReference>
<dbReference type="AlphaFoldDB" id="A0AAE0NS91"/>
<feature type="transmembrane region" description="Helical" evidence="10">
    <location>
        <begin position="70"/>
        <end position="88"/>
    </location>
</feature>
<evidence type="ECO:0000256" key="9">
    <source>
        <dbReference type="ARBA" id="ARBA00023180"/>
    </source>
</evidence>